<dbReference type="PROSITE" id="PS50195">
    <property type="entry name" value="PX"/>
    <property type="match status" value="1"/>
</dbReference>
<evidence type="ECO:0000256" key="1">
    <source>
        <dbReference type="SAM" id="MobiDB-lite"/>
    </source>
</evidence>
<organism evidence="4">
    <name type="scientific">Bactrocera dorsalis</name>
    <name type="common">Oriental fruit fly</name>
    <name type="synonym">Dacus dorsalis</name>
    <dbReference type="NCBI Taxonomy" id="27457"/>
    <lineage>
        <taxon>Eukaryota</taxon>
        <taxon>Metazoa</taxon>
        <taxon>Ecdysozoa</taxon>
        <taxon>Arthropoda</taxon>
        <taxon>Hexapoda</taxon>
        <taxon>Insecta</taxon>
        <taxon>Pterygota</taxon>
        <taxon>Neoptera</taxon>
        <taxon>Endopterygota</taxon>
        <taxon>Diptera</taxon>
        <taxon>Brachycera</taxon>
        <taxon>Muscomorpha</taxon>
        <taxon>Tephritoidea</taxon>
        <taxon>Tephritidae</taxon>
        <taxon>Bactrocera</taxon>
        <taxon>Bactrocera</taxon>
    </lineage>
</organism>
<dbReference type="InterPro" id="IPR004012">
    <property type="entry name" value="Run_dom"/>
</dbReference>
<evidence type="ECO:0000259" key="2">
    <source>
        <dbReference type="PROSITE" id="PS50195"/>
    </source>
</evidence>
<dbReference type="PANTHER" id="PTHR47194">
    <property type="entry name" value="SORTING NEXIN-29-RELATED"/>
    <property type="match status" value="1"/>
</dbReference>
<dbReference type="PROSITE" id="PS50826">
    <property type="entry name" value="RUN"/>
    <property type="match status" value="1"/>
</dbReference>
<feature type="region of interest" description="Disordered" evidence="1">
    <location>
        <begin position="353"/>
        <end position="378"/>
    </location>
</feature>
<evidence type="ECO:0000259" key="3">
    <source>
        <dbReference type="PROSITE" id="PS50826"/>
    </source>
</evidence>
<feature type="compositionally biased region" description="Low complexity" evidence="1">
    <location>
        <begin position="367"/>
        <end position="376"/>
    </location>
</feature>
<dbReference type="Pfam" id="PF00787">
    <property type="entry name" value="PX"/>
    <property type="match status" value="1"/>
</dbReference>
<dbReference type="KEGG" id="bdr:105223116"/>
<dbReference type="Gene3D" id="3.30.1520.10">
    <property type="entry name" value="Phox-like domain"/>
    <property type="match status" value="1"/>
</dbReference>
<gene>
    <name evidence="4" type="primary">SNX29</name>
</gene>
<dbReference type="RefSeq" id="XP_011199042.2">
    <property type="nucleotide sequence ID" value="XM_011200740.4"/>
</dbReference>
<dbReference type="AlphaFoldDB" id="A0A034W9T8"/>
<dbReference type="GO" id="GO:0035091">
    <property type="term" value="F:phosphatidylinositol binding"/>
    <property type="evidence" value="ECO:0007669"/>
    <property type="project" value="InterPro"/>
</dbReference>
<accession>A0A034W9T8</accession>
<dbReference type="EMBL" id="GAKP01007880">
    <property type="protein sequence ID" value="JAC51072.1"/>
    <property type="molecule type" value="Transcribed_RNA"/>
</dbReference>
<sequence length="553" mass="62740">MPDSMSHGESSSNPAAKINVASASFGGSTIWQRREDIFKRLQQSAEKCKLKFSGKKELATEKDDCVAELCEALEDTFTYGLKQKHSVVTLTAVSLFQNMHEIVTGNSSGISDSNGDTTFWDFCQIHLTPHERERYTQLNNVRTKCGLGKAFIRATLNENSLQRYLLTWLAEEDHLHRYYTQWSLLLDANASKELPQIIGSLQDVLFALIVNSTELNAPTRITPLQPNKEEPVIYAPTPVPAAVGKNKRRTQPVERPISTANSTEDLLKVIQEVTKVAAEKERVDTFQAMAELPVPVEETETTPPDPIEPELAFLKEPLPDVFPPVVAQSEQHSLTTANNASIQHNCNDDKQSVNAVCEQEDEDRSDTSSQYSKSSSANCTVNHAAMEEKLREMEERCTLLETRVAQLTRDNRQLVRRLTQNFNGLAIDPTASLATNFLITIPTAELKKTKHGTSYYAYEIHITMRQNLEHWSLLRRYRDFHKLHKSLLHTHPTVSSVEFPPKKHFGNMNLAFVEERRQQLQIYLLNVVEILPQVEACKSKAELQRIFPFLRER</sequence>
<feature type="domain" description="PX" evidence="2">
    <location>
        <begin position="436"/>
        <end position="553"/>
    </location>
</feature>
<dbReference type="SUPFAM" id="SSF140741">
    <property type="entry name" value="RUN domain-like"/>
    <property type="match status" value="1"/>
</dbReference>
<feature type="domain" description="RUN" evidence="3">
    <location>
        <begin position="60"/>
        <end position="213"/>
    </location>
</feature>
<evidence type="ECO:0000313" key="4">
    <source>
        <dbReference type="EMBL" id="JAC51072.1"/>
    </source>
</evidence>
<dbReference type="Gene3D" id="1.20.58.900">
    <property type="match status" value="1"/>
</dbReference>
<dbReference type="Pfam" id="PF02759">
    <property type="entry name" value="RUN"/>
    <property type="match status" value="1"/>
</dbReference>
<dbReference type="SMART" id="SM00593">
    <property type="entry name" value="RUN"/>
    <property type="match status" value="1"/>
</dbReference>
<dbReference type="SUPFAM" id="SSF64268">
    <property type="entry name" value="PX domain"/>
    <property type="match status" value="1"/>
</dbReference>
<dbReference type="InterPro" id="IPR036871">
    <property type="entry name" value="PX_dom_sf"/>
</dbReference>
<reference evidence="4" key="1">
    <citation type="journal article" date="2014" name="BMC Genomics">
        <title>Characterizing the developmental transcriptome of the oriental fruit fly, Bactrocera dorsalis (Diptera: Tephritidae) through comparative genomic analysis with Drosophila melanogaster utilizing modENCODE datasets.</title>
        <authorList>
            <person name="Geib S.M."/>
            <person name="Calla B."/>
            <person name="Hall B."/>
            <person name="Hou S."/>
            <person name="Manoukis N.C."/>
        </authorList>
    </citation>
    <scope>NUCLEOTIDE SEQUENCE</scope>
    <source>
        <strain evidence="4">Punador</strain>
    </source>
</reference>
<dbReference type="InterPro" id="IPR001683">
    <property type="entry name" value="PX_dom"/>
</dbReference>
<proteinExistence type="predicted"/>
<name>A0A034W9T8_BACDO</name>
<dbReference type="InterPro" id="IPR037213">
    <property type="entry name" value="Run_dom_sf"/>
</dbReference>
<dbReference type="GeneID" id="105223116"/>
<protein>
    <submittedName>
        <fullName evidence="4">Sorting nexin-29</fullName>
    </submittedName>
</protein>
<dbReference type="SMART" id="SM00312">
    <property type="entry name" value="PX"/>
    <property type="match status" value="1"/>
</dbReference>
<dbReference type="OrthoDB" id="93876at2759"/>
<dbReference type="PANTHER" id="PTHR47194:SF3">
    <property type="entry name" value="SORTING NEXIN 29"/>
    <property type="match status" value="1"/>
</dbReference>